<evidence type="ECO:0000313" key="1">
    <source>
        <dbReference type="EMBL" id="GGI28293.1"/>
    </source>
</evidence>
<evidence type="ECO:0008006" key="3">
    <source>
        <dbReference type="Google" id="ProtNLM"/>
    </source>
</evidence>
<accession>A0ABQ2BKS6</accession>
<dbReference type="RefSeq" id="WP_188416340.1">
    <property type="nucleotide sequence ID" value="NZ_BMDJ01000010.1"/>
</dbReference>
<reference evidence="2" key="1">
    <citation type="journal article" date="2019" name="Int. J. Syst. Evol. Microbiol.">
        <title>The Global Catalogue of Microorganisms (GCM) 10K type strain sequencing project: providing services to taxonomists for standard genome sequencing and annotation.</title>
        <authorList>
            <consortium name="The Broad Institute Genomics Platform"/>
            <consortium name="The Broad Institute Genome Sequencing Center for Infectious Disease"/>
            <person name="Wu L."/>
            <person name="Ma J."/>
        </authorList>
    </citation>
    <scope>NUCLEOTIDE SEQUENCE [LARGE SCALE GENOMIC DNA]</scope>
    <source>
        <strain evidence="2">CCM 8939</strain>
    </source>
</reference>
<protein>
    <recommendedName>
        <fullName evidence="3">Right handed beta helix domain-containing protein</fullName>
    </recommendedName>
</protein>
<dbReference type="Proteomes" id="UP000645390">
    <property type="component" value="Unassembled WGS sequence"/>
</dbReference>
<organism evidence="1 2">
    <name type="scientific">Pedobacter mendelii</name>
    <dbReference type="NCBI Taxonomy" id="1908240"/>
    <lineage>
        <taxon>Bacteria</taxon>
        <taxon>Pseudomonadati</taxon>
        <taxon>Bacteroidota</taxon>
        <taxon>Sphingobacteriia</taxon>
        <taxon>Sphingobacteriales</taxon>
        <taxon>Sphingobacteriaceae</taxon>
        <taxon>Pedobacter</taxon>
    </lineage>
</organism>
<comment type="caution">
    <text evidence="1">The sequence shown here is derived from an EMBL/GenBank/DDBJ whole genome shotgun (WGS) entry which is preliminary data.</text>
</comment>
<dbReference type="EMBL" id="BMDJ01000010">
    <property type="protein sequence ID" value="GGI28293.1"/>
    <property type="molecule type" value="Genomic_DNA"/>
</dbReference>
<name>A0ABQ2BKS6_9SPHI</name>
<keyword evidence="2" id="KW-1185">Reference proteome</keyword>
<gene>
    <name evidence="1" type="ORF">GCM10008119_31930</name>
</gene>
<dbReference type="SUPFAM" id="SSF51126">
    <property type="entry name" value="Pectin lyase-like"/>
    <property type="match status" value="1"/>
</dbReference>
<evidence type="ECO:0000313" key="2">
    <source>
        <dbReference type="Proteomes" id="UP000645390"/>
    </source>
</evidence>
<proteinExistence type="predicted"/>
<dbReference type="InterPro" id="IPR011050">
    <property type="entry name" value="Pectin_lyase_fold/virulence"/>
</dbReference>
<sequence>MRHLLIFQIILFAFFCSACRKDERITTDANTKLSFSKDSILFDTIFTSVGSATRKIKVLNNNNVALNISEIKLSGGDSSPFGININGQNLSVKNNLVLNGQDSLNIFIKVTINPDAKNTPFLVQDSIIITSNGNRKAILLSAYGQNAIFINNQNIASNTTWTKNFPYIINGFVNIKNSATLSIQPGTKVYFHKDAVMNVEGILNAYGTLTAPIQFCSDRLETIYSDEPGQWKGIYIKKTGNGIIKNAIIKNASVAITSDSLSVNANPKLILSNTVIKNMQVAAYIGYHSELIAFNNLMYNCGNYIIYAIGGGNYNLKQNTFAGFNPNLPRKTAALTFSDYLAANVYNKLQLDLTNNIIWGSLMNEIDIQKKTNAVVQLNFFSNLIKTTSTAYNTNGNIINSDPIFASPNSGNFFILSTSPALKKGINLTTDAYFSVYLNEDITGKTRIFPSSLGCYENY</sequence>